<name>A0A1Y2II41_TRAC3</name>
<dbReference type="GO" id="GO:0016787">
    <property type="term" value="F:hydrolase activity"/>
    <property type="evidence" value="ECO:0007669"/>
    <property type="project" value="InterPro"/>
</dbReference>
<dbReference type="PANTHER" id="PTHR37844:SF2">
    <property type="entry name" value="SER_THR PROTEIN PHOSPHATASE SUPERFAMILY (AFU_ORTHOLOGUE AFUA_1G14840)"/>
    <property type="match status" value="1"/>
</dbReference>
<dbReference type="Proteomes" id="UP000193067">
    <property type="component" value="Unassembled WGS sequence"/>
</dbReference>
<dbReference type="Gene3D" id="3.60.21.10">
    <property type="match status" value="1"/>
</dbReference>
<keyword evidence="3" id="KW-1185">Reference proteome</keyword>
<sequence length="291" mass="32794">MSSLEDPSSPDQQDTIRIQLLSDLHLEVERPATGPESDGNGDLYKFHFPASADHLALLGDIGMTIDDRLFAWIRKQLERFKTVFFVAGNHEPYWSTFEASYARLTEFAATCDQDAANRSADQPPLGRFVFLNRTRYDLSPTLTILGCTLWARLNRDDLDILKWGVTDFRRIDDFDPAAYQAAHARDAAWLEHAVADIAREEPHRRVVVMTHHAPTVEGTSDPRFVGGPTASAFATEMVGSAVWRAGAVRVWMFGHTHWCCDFEREGVRVVSNQRGYREGTPGFLPDKVVEI</sequence>
<gene>
    <name evidence="2" type="ORF">PYCCODRAFT_1393781</name>
</gene>
<reference evidence="2 3" key="1">
    <citation type="journal article" date="2015" name="Biotechnol. Biofuels">
        <title>Enhanced degradation of softwood versus hardwood by the white-rot fungus Pycnoporus coccineus.</title>
        <authorList>
            <person name="Couturier M."/>
            <person name="Navarro D."/>
            <person name="Chevret D."/>
            <person name="Henrissat B."/>
            <person name="Piumi F."/>
            <person name="Ruiz-Duenas F.J."/>
            <person name="Martinez A.T."/>
            <person name="Grigoriev I.V."/>
            <person name="Riley R."/>
            <person name="Lipzen A."/>
            <person name="Berrin J.G."/>
            <person name="Master E.R."/>
            <person name="Rosso M.N."/>
        </authorList>
    </citation>
    <scope>NUCLEOTIDE SEQUENCE [LARGE SCALE GENOMIC DNA]</scope>
    <source>
        <strain evidence="2 3">BRFM310</strain>
    </source>
</reference>
<dbReference type="OrthoDB" id="550558at2759"/>
<dbReference type="Pfam" id="PF00149">
    <property type="entry name" value="Metallophos"/>
    <property type="match status" value="1"/>
</dbReference>
<accession>A0A1Y2II41</accession>
<proteinExistence type="predicted"/>
<dbReference type="EMBL" id="KZ084120">
    <property type="protein sequence ID" value="OSD00193.1"/>
    <property type="molecule type" value="Genomic_DNA"/>
</dbReference>
<dbReference type="PANTHER" id="PTHR37844">
    <property type="entry name" value="SER/THR PROTEIN PHOSPHATASE SUPERFAMILY (AFU_ORTHOLOGUE AFUA_1G14840)"/>
    <property type="match status" value="1"/>
</dbReference>
<evidence type="ECO:0000313" key="2">
    <source>
        <dbReference type="EMBL" id="OSD00193.1"/>
    </source>
</evidence>
<dbReference type="InterPro" id="IPR029052">
    <property type="entry name" value="Metallo-depent_PP-like"/>
</dbReference>
<dbReference type="InterPro" id="IPR004843">
    <property type="entry name" value="Calcineurin-like_PHP"/>
</dbReference>
<evidence type="ECO:0000313" key="3">
    <source>
        <dbReference type="Proteomes" id="UP000193067"/>
    </source>
</evidence>
<protein>
    <submittedName>
        <fullName evidence="2">Ser/Thr protein phosphatase superfamily protein</fullName>
    </submittedName>
</protein>
<feature type="non-terminal residue" evidence="2">
    <location>
        <position position="291"/>
    </location>
</feature>
<feature type="domain" description="Calcineurin-like phosphoesterase" evidence="1">
    <location>
        <begin position="17"/>
        <end position="258"/>
    </location>
</feature>
<evidence type="ECO:0000259" key="1">
    <source>
        <dbReference type="Pfam" id="PF00149"/>
    </source>
</evidence>
<dbReference type="SUPFAM" id="SSF56300">
    <property type="entry name" value="Metallo-dependent phosphatases"/>
    <property type="match status" value="1"/>
</dbReference>
<organism evidence="2 3">
    <name type="scientific">Trametes coccinea (strain BRFM310)</name>
    <name type="common">Pycnoporus coccineus</name>
    <dbReference type="NCBI Taxonomy" id="1353009"/>
    <lineage>
        <taxon>Eukaryota</taxon>
        <taxon>Fungi</taxon>
        <taxon>Dikarya</taxon>
        <taxon>Basidiomycota</taxon>
        <taxon>Agaricomycotina</taxon>
        <taxon>Agaricomycetes</taxon>
        <taxon>Polyporales</taxon>
        <taxon>Polyporaceae</taxon>
        <taxon>Trametes</taxon>
    </lineage>
</organism>
<dbReference type="AlphaFoldDB" id="A0A1Y2II41"/>